<accession>A0A347UES5</accession>
<feature type="coiled-coil region" evidence="1">
    <location>
        <begin position="11"/>
        <end position="52"/>
    </location>
</feature>
<proteinExistence type="predicted"/>
<dbReference type="RefSeq" id="WP_118942010.1">
    <property type="nucleotide sequence ID" value="NZ_CP032125.1"/>
</dbReference>
<dbReference type="KEGG" id="pamo:BAR1_05055"/>
<keyword evidence="3" id="KW-1185">Reference proteome</keyword>
<protein>
    <submittedName>
        <fullName evidence="2">Uncharacterized protein</fullName>
    </submittedName>
</protein>
<organism evidence="2 3">
    <name type="scientific">Profundibacter amoris</name>
    <dbReference type="NCBI Taxonomy" id="2171755"/>
    <lineage>
        <taxon>Bacteria</taxon>
        <taxon>Pseudomonadati</taxon>
        <taxon>Pseudomonadota</taxon>
        <taxon>Alphaproteobacteria</taxon>
        <taxon>Rhodobacterales</taxon>
        <taxon>Paracoccaceae</taxon>
        <taxon>Profundibacter</taxon>
    </lineage>
</organism>
<reference evidence="2 3" key="1">
    <citation type="submission" date="2018-09" db="EMBL/GenBank/DDBJ databases">
        <title>Profundibacter amoris BAR1 gen. nov., sp. nov., a new member of the Roseobacter clade isolated at Lokis Castle Vent Field on the Arctic Mid-Oceanic Ridge.</title>
        <authorList>
            <person name="Le Moine Bauer S."/>
            <person name="Sjoeberg A.G."/>
            <person name="L'Haridon S."/>
            <person name="Stokke R."/>
            <person name="Roalkvam I."/>
            <person name="Steen I.H."/>
            <person name="Dahle H."/>
        </authorList>
    </citation>
    <scope>NUCLEOTIDE SEQUENCE [LARGE SCALE GENOMIC DNA]</scope>
    <source>
        <strain evidence="2 3">BAR1</strain>
    </source>
</reference>
<evidence type="ECO:0000313" key="3">
    <source>
        <dbReference type="Proteomes" id="UP000261704"/>
    </source>
</evidence>
<evidence type="ECO:0000256" key="1">
    <source>
        <dbReference type="SAM" id="Coils"/>
    </source>
</evidence>
<sequence length="64" mass="7151">MDIQTTPQDYIEVLVKQRNDMADRLVNAEAANAALQRGILEMQEALAEVRAELKALQPDSHEST</sequence>
<keyword evidence="1" id="KW-0175">Coiled coil</keyword>
<dbReference type="EMBL" id="CP032125">
    <property type="protein sequence ID" value="AXX97353.1"/>
    <property type="molecule type" value="Genomic_DNA"/>
</dbReference>
<dbReference type="AlphaFoldDB" id="A0A347UES5"/>
<name>A0A347UES5_9RHOB</name>
<evidence type="ECO:0000313" key="2">
    <source>
        <dbReference type="EMBL" id="AXX97353.1"/>
    </source>
</evidence>
<gene>
    <name evidence="2" type="ORF">BAR1_05055</name>
</gene>
<dbReference type="Proteomes" id="UP000261704">
    <property type="component" value="Chromosome"/>
</dbReference>